<dbReference type="GO" id="GO:0016491">
    <property type="term" value="F:oxidoreductase activity"/>
    <property type="evidence" value="ECO:0007669"/>
    <property type="project" value="UniProtKB-KW"/>
</dbReference>
<evidence type="ECO:0000313" key="4">
    <source>
        <dbReference type="Proteomes" id="UP000018896"/>
    </source>
</evidence>
<dbReference type="SUPFAM" id="SSF51971">
    <property type="entry name" value="Nucleotide-binding domain"/>
    <property type="match status" value="1"/>
</dbReference>
<dbReference type="InterPro" id="IPR006076">
    <property type="entry name" value="FAD-dep_OxRdtase"/>
</dbReference>
<proteinExistence type="predicted"/>
<reference evidence="3 4" key="1">
    <citation type="journal article" date="2014" name="Genome Announc.">
        <title>Draft Genome Sequences of Three Alkaliphilic Bacillus Strains, Bacillus wakoensis JCM 9140T, Bacillus akibai JCM 9157T, and Bacillus hemicellulosilyticus JCM 9152T.</title>
        <authorList>
            <person name="Yuki M."/>
            <person name="Oshima K."/>
            <person name="Suda W."/>
            <person name="Oshida Y."/>
            <person name="Kitamura K."/>
            <person name="Iida T."/>
            <person name="Hattori M."/>
            <person name="Ohkuma M."/>
        </authorList>
    </citation>
    <scope>NUCLEOTIDE SEQUENCE [LARGE SCALE GENOMIC DNA]</scope>
    <source>
        <strain evidence="3 4">JCM 9157</strain>
    </source>
</reference>
<evidence type="ECO:0000313" key="3">
    <source>
        <dbReference type="EMBL" id="GAE33472.1"/>
    </source>
</evidence>
<dbReference type="AlphaFoldDB" id="W4QNK8"/>
<evidence type="ECO:0000256" key="1">
    <source>
        <dbReference type="ARBA" id="ARBA00023002"/>
    </source>
</evidence>
<dbReference type="InterPro" id="IPR036188">
    <property type="entry name" value="FAD/NAD-bd_sf"/>
</dbReference>
<name>W4QNK8_HALA3</name>
<gene>
    <name evidence="3" type="ORF">JCM9157_475</name>
</gene>
<organism evidence="3 4">
    <name type="scientific">Halalkalibacter akibai (strain ATCC 43226 / DSM 21942 / CIP 109018 / JCM 9157 / 1139)</name>
    <name type="common">Bacillus akibai</name>
    <dbReference type="NCBI Taxonomy" id="1236973"/>
    <lineage>
        <taxon>Bacteria</taxon>
        <taxon>Bacillati</taxon>
        <taxon>Bacillota</taxon>
        <taxon>Bacilli</taxon>
        <taxon>Bacillales</taxon>
        <taxon>Bacillaceae</taxon>
        <taxon>Halalkalibacter</taxon>
    </lineage>
</organism>
<keyword evidence="1" id="KW-0560">Oxidoreductase</keyword>
<dbReference type="RefSeq" id="WP_369384677.1">
    <property type="nucleotide sequence ID" value="NZ_BAUV01000002.1"/>
</dbReference>
<evidence type="ECO:0000259" key="2">
    <source>
        <dbReference type="Pfam" id="PF01266"/>
    </source>
</evidence>
<keyword evidence="4" id="KW-1185">Reference proteome</keyword>
<dbReference type="Proteomes" id="UP000018896">
    <property type="component" value="Unassembled WGS sequence"/>
</dbReference>
<sequence>MKEQVIILGGGVIGLATAFELSKRNYNVTVLEKTTCGGQASGAAAGMLAPYSEIGEDQMIFFACV</sequence>
<dbReference type="eggNOG" id="COG0665">
    <property type="taxonomic scope" value="Bacteria"/>
</dbReference>
<comment type="caution">
    <text evidence="3">The sequence shown here is derived from an EMBL/GenBank/DDBJ whole genome shotgun (WGS) entry which is preliminary data.</text>
</comment>
<accession>W4QNK8</accession>
<protein>
    <submittedName>
        <fullName evidence="3">Glycine oxidase</fullName>
    </submittedName>
</protein>
<dbReference type="Gene3D" id="3.50.50.60">
    <property type="entry name" value="FAD/NAD(P)-binding domain"/>
    <property type="match status" value="1"/>
</dbReference>
<dbReference type="EMBL" id="BAUV01000002">
    <property type="protein sequence ID" value="GAE33472.1"/>
    <property type="molecule type" value="Genomic_DNA"/>
</dbReference>
<dbReference type="PANTHER" id="PTHR13847">
    <property type="entry name" value="SARCOSINE DEHYDROGENASE-RELATED"/>
    <property type="match status" value="1"/>
</dbReference>
<dbReference type="Pfam" id="PF01266">
    <property type="entry name" value="DAO"/>
    <property type="match status" value="1"/>
</dbReference>
<dbReference type="GO" id="GO:0005737">
    <property type="term" value="C:cytoplasm"/>
    <property type="evidence" value="ECO:0007669"/>
    <property type="project" value="TreeGrafter"/>
</dbReference>
<feature type="domain" description="FAD dependent oxidoreductase" evidence="2">
    <location>
        <begin position="5"/>
        <end position="54"/>
    </location>
</feature>
<dbReference type="PANTHER" id="PTHR13847:SF289">
    <property type="entry name" value="GLYCINE OXIDASE"/>
    <property type="match status" value="1"/>
</dbReference>
<dbReference type="STRING" id="1236973.JCM9157_475"/>